<evidence type="ECO:0000256" key="1">
    <source>
        <dbReference type="ARBA" id="ARBA00022679"/>
    </source>
</evidence>
<reference evidence="4 5" key="1">
    <citation type="journal article" date="2012" name="Genome Biol.">
        <title>Genome and low-iron response of an oceanic diatom adapted to chronic iron limitation.</title>
        <authorList>
            <person name="Lommer M."/>
            <person name="Specht M."/>
            <person name="Roy A.S."/>
            <person name="Kraemer L."/>
            <person name="Andreson R."/>
            <person name="Gutowska M.A."/>
            <person name="Wolf J."/>
            <person name="Bergner S.V."/>
            <person name="Schilhabel M.B."/>
            <person name="Klostermeier U.C."/>
            <person name="Beiko R.G."/>
            <person name="Rosenstiel P."/>
            <person name="Hippler M."/>
            <person name="Laroche J."/>
        </authorList>
    </citation>
    <scope>NUCLEOTIDE SEQUENCE [LARGE SCALE GENOMIC DNA]</scope>
    <source>
        <strain evidence="4 5">CCMP1005</strain>
    </source>
</reference>
<dbReference type="EMBL" id="AGNL01041083">
    <property type="protein sequence ID" value="EJK51752.1"/>
    <property type="molecule type" value="Genomic_DNA"/>
</dbReference>
<evidence type="ECO:0000256" key="2">
    <source>
        <dbReference type="ARBA" id="ARBA00022777"/>
    </source>
</evidence>
<keyword evidence="5" id="KW-1185">Reference proteome</keyword>
<dbReference type="InterPro" id="IPR011009">
    <property type="entry name" value="Kinase-like_dom_sf"/>
</dbReference>
<name>K0RYP4_THAOC</name>
<dbReference type="GO" id="GO:0046854">
    <property type="term" value="P:phosphatidylinositol phosphate biosynthetic process"/>
    <property type="evidence" value="ECO:0007669"/>
    <property type="project" value="InterPro"/>
</dbReference>
<gene>
    <name evidence="4" type="ORF">THAOC_29051</name>
</gene>
<protein>
    <recommendedName>
        <fullName evidence="3">PI3K/PI4K catalytic domain-containing protein</fullName>
    </recommendedName>
</protein>
<dbReference type="SMART" id="SM00146">
    <property type="entry name" value="PI3Kc"/>
    <property type="match status" value="1"/>
</dbReference>
<dbReference type="OrthoDB" id="10264149at2759"/>
<evidence type="ECO:0000313" key="5">
    <source>
        <dbReference type="Proteomes" id="UP000266841"/>
    </source>
</evidence>
<keyword evidence="2" id="KW-0418">Kinase</keyword>
<dbReference type="PANTHER" id="PTHR10048:SF22">
    <property type="entry name" value="PHOSPHATIDYLINOSITOL 4-KINASE BETA"/>
    <property type="match status" value="1"/>
</dbReference>
<dbReference type="eggNOG" id="KOG0903">
    <property type="taxonomic scope" value="Eukaryota"/>
</dbReference>
<dbReference type="PANTHER" id="PTHR10048">
    <property type="entry name" value="PHOSPHATIDYLINOSITOL KINASE"/>
    <property type="match status" value="1"/>
</dbReference>
<accession>K0RYP4</accession>
<dbReference type="GO" id="GO:0005737">
    <property type="term" value="C:cytoplasm"/>
    <property type="evidence" value="ECO:0007669"/>
    <property type="project" value="TreeGrafter"/>
</dbReference>
<dbReference type="GO" id="GO:0016020">
    <property type="term" value="C:membrane"/>
    <property type="evidence" value="ECO:0007669"/>
    <property type="project" value="TreeGrafter"/>
</dbReference>
<dbReference type="PROSITE" id="PS00915">
    <property type="entry name" value="PI3_4_KINASE_1"/>
    <property type="match status" value="1"/>
</dbReference>
<dbReference type="Pfam" id="PF00454">
    <property type="entry name" value="PI3_PI4_kinase"/>
    <property type="match status" value="1"/>
</dbReference>
<dbReference type="SUPFAM" id="SSF56112">
    <property type="entry name" value="Protein kinase-like (PK-like)"/>
    <property type="match status" value="1"/>
</dbReference>
<dbReference type="InterPro" id="IPR057754">
    <property type="entry name" value="PI4-kinase_beta/PIK1_cat"/>
</dbReference>
<evidence type="ECO:0000259" key="3">
    <source>
        <dbReference type="PROSITE" id="PS50290"/>
    </source>
</evidence>
<dbReference type="InterPro" id="IPR036940">
    <property type="entry name" value="PI3/4_kinase_cat_sf"/>
</dbReference>
<dbReference type="PROSITE" id="PS50290">
    <property type="entry name" value="PI3_4_KINASE_3"/>
    <property type="match status" value="1"/>
</dbReference>
<sequence length="1324" mass="145090">MIAAVLRNGTCTGSLYKSSPEQQRTHEFCVLLGITLWSYSDFWAYSKGDAPTSMINIVGASSWNPIQTILSGNKGRANSSTSSMFSDDASNQLTKSCDFLILTYSGMQLRCSAPSPNDKDKWLAALHEGLEGNISENRIESLLSLTRRQGTSFTSMPNEDDALATKSEMLVQSAITQSLASFENEGKIYPMRKPLPRVKSAPKWTPAVNKHRTGYHSPCSDRSSPASEFQCMSCGCFPPEAAMRIESTPLPQYGLEERADNCHDCFVAQGVLNHVNYLCMLYDAEARDRAAIRTAREEVRGTKERLIWENAGLHAEPPKEDPPGIKADCSDEDAETVATAPAEEPKCVLTGLADALVALVSGKKFASYRQRSAGLDGMCQSLEDNGTKYVVDFMEQLDECAQSAESSGFYDSRSVSSKEKVDGIEGMRKQFQVAGDTSAALRLLYEYALPQNNQSVHNDSTMLATILEFFVDLCDSGQIGALAFFWPQICHIHMQMLPPTDTKQLIRVEMIEDFLLTVATRYSVNLALSLSWGLTADLEESLGEAHCHPAARRRRFAVLRFVSELESVLFDFDGGWGGGGASGIMSPGRHQAALLRDAMASLQLRRRFSSTFLTRSVRMDKLKAEALEALGNGNDQSSASLTIARNASYFSSHMKLTRKLGDIAEKLRHLEVEKRKEVLTEELIKVNASGRTLGGDPLNRLCDSRFKRTVRIPVNETHVFRSKERTPVLLLMEIVADKTNENAEANVDDEAPSLDCERERCNSGVISSQSSQEVQCSSGLEISALGSLIRRSSKDFESVHQLSNYEKNGGKRVPPVSLLPADIQFQRDVLFAIMERGMSGSHNIIAKGAASAARRAAQAMESKRALVLINESAVSAARSDKGMTNSSATNSSSYRNLESNAQLDDDEVMEALRLLIIQSHVAKGSLSNGTDLGVKAEVGTDGGSVSVKAEVGTDGGSVDAGKVDSRLAGCGEISSSVLSALRLWKGGIVSNVELLELVQKDLQFIKHSAVFGSSDELKLIEDSAFWGRFSFGERWAEKKARLAASSPHGVEPGWDLCGCIVKSNDDLRQEAFVMQLIELCDETFRAAGLDLWVHPYCIVATGRSTGIIECVRNAMSFDSLKKRPGYGDGLAGHFKRMTEIAADPNRALVEAKQNFVRSLAAYSLMSYLFLFKDRHNGNLLLDTAGHVIHIDFGFVFGTAPGGSFSLEQSTPFKLTEEMLEVLDGIGSPLFSEFVTSFCCGFLALQAQADSFLTIVEITCRDSNFPCFEGKDCIEIVTKLRERLCPQLNKSQTVAYALDLIKFATTSYGTKQYDYFQYLSQGIAA</sequence>
<proteinExistence type="predicted"/>
<dbReference type="InterPro" id="IPR000403">
    <property type="entry name" value="PI3/4_kinase_cat_dom"/>
</dbReference>
<keyword evidence="1" id="KW-0808">Transferase</keyword>
<dbReference type="CDD" id="cd05168">
    <property type="entry name" value="PI4Kc_III_beta"/>
    <property type="match status" value="1"/>
</dbReference>
<comment type="caution">
    <text evidence="4">The sequence shown here is derived from an EMBL/GenBank/DDBJ whole genome shotgun (WGS) entry which is preliminary data.</text>
</comment>
<organism evidence="4 5">
    <name type="scientific">Thalassiosira oceanica</name>
    <name type="common">Marine diatom</name>
    <dbReference type="NCBI Taxonomy" id="159749"/>
    <lineage>
        <taxon>Eukaryota</taxon>
        <taxon>Sar</taxon>
        <taxon>Stramenopiles</taxon>
        <taxon>Ochrophyta</taxon>
        <taxon>Bacillariophyta</taxon>
        <taxon>Coscinodiscophyceae</taxon>
        <taxon>Thalassiosirophycidae</taxon>
        <taxon>Thalassiosirales</taxon>
        <taxon>Thalassiosiraceae</taxon>
        <taxon>Thalassiosira</taxon>
    </lineage>
</organism>
<dbReference type="Gene3D" id="3.30.1010.10">
    <property type="entry name" value="Phosphatidylinositol 3-kinase Catalytic Subunit, Chain A, domain 4"/>
    <property type="match status" value="1"/>
</dbReference>
<evidence type="ECO:0000313" key="4">
    <source>
        <dbReference type="EMBL" id="EJK51752.1"/>
    </source>
</evidence>
<dbReference type="InterPro" id="IPR018936">
    <property type="entry name" value="PI3/4_kinase_CS"/>
</dbReference>
<feature type="domain" description="PI3K/PI4K catalytic" evidence="3">
    <location>
        <begin position="1036"/>
        <end position="1308"/>
    </location>
</feature>
<dbReference type="Proteomes" id="UP000266841">
    <property type="component" value="Unassembled WGS sequence"/>
</dbReference>
<dbReference type="GO" id="GO:0004430">
    <property type="term" value="F:1-phosphatidylinositol 4-kinase activity"/>
    <property type="evidence" value="ECO:0007669"/>
    <property type="project" value="TreeGrafter"/>
</dbReference>
<dbReference type="Gene3D" id="1.10.1070.11">
    <property type="entry name" value="Phosphatidylinositol 3-/4-kinase, catalytic domain"/>
    <property type="match status" value="1"/>
</dbReference>
<dbReference type="GO" id="GO:0048015">
    <property type="term" value="P:phosphatidylinositol-mediated signaling"/>
    <property type="evidence" value="ECO:0007669"/>
    <property type="project" value="TreeGrafter"/>
</dbReference>
<dbReference type="InterPro" id="IPR015433">
    <property type="entry name" value="PI3/4_kinase"/>
</dbReference>